<dbReference type="EnsemblMetazoa" id="G25172.1">
    <property type="protein sequence ID" value="G25172.1:cds"/>
    <property type="gene ID" value="G25172"/>
</dbReference>
<sequence>MKIPQVFCLVVLLFISVEVLGQRQKGSRNSGNNGIGNGPNQENGSGRKSGWRHSDRHAEHGGERRHRNRGRKHSKHDHVTTPEPVLTEKDMVQFLCNQCKQKEPNNANCQNLCKASTTTDVNKTIAGQLGNPFCSFCEYYRSYPTYYQMCRNRMCAAGKK</sequence>
<organism evidence="3 4">
    <name type="scientific">Magallana gigas</name>
    <name type="common">Pacific oyster</name>
    <name type="synonym">Crassostrea gigas</name>
    <dbReference type="NCBI Taxonomy" id="29159"/>
    <lineage>
        <taxon>Eukaryota</taxon>
        <taxon>Metazoa</taxon>
        <taxon>Spiralia</taxon>
        <taxon>Lophotrochozoa</taxon>
        <taxon>Mollusca</taxon>
        <taxon>Bivalvia</taxon>
        <taxon>Autobranchia</taxon>
        <taxon>Pteriomorphia</taxon>
        <taxon>Ostreida</taxon>
        <taxon>Ostreoidea</taxon>
        <taxon>Ostreidae</taxon>
        <taxon>Magallana</taxon>
    </lineage>
</organism>
<feature type="compositionally biased region" description="Low complexity" evidence="1">
    <location>
        <begin position="27"/>
        <end position="44"/>
    </location>
</feature>
<dbReference type="Proteomes" id="UP000005408">
    <property type="component" value="Unassembled WGS sequence"/>
</dbReference>
<proteinExistence type="predicted"/>
<feature type="region of interest" description="Disordered" evidence="1">
    <location>
        <begin position="23"/>
        <end position="82"/>
    </location>
</feature>
<feature type="compositionally biased region" description="Basic residues" evidence="1">
    <location>
        <begin position="63"/>
        <end position="76"/>
    </location>
</feature>
<keyword evidence="4" id="KW-1185">Reference proteome</keyword>
<keyword evidence="2" id="KW-0732">Signal</keyword>
<evidence type="ECO:0000256" key="1">
    <source>
        <dbReference type="SAM" id="MobiDB-lite"/>
    </source>
</evidence>
<evidence type="ECO:0000256" key="2">
    <source>
        <dbReference type="SAM" id="SignalP"/>
    </source>
</evidence>
<evidence type="ECO:0000313" key="3">
    <source>
        <dbReference type="EnsemblMetazoa" id="G25172.1:cds"/>
    </source>
</evidence>
<evidence type="ECO:0000313" key="4">
    <source>
        <dbReference type="Proteomes" id="UP000005408"/>
    </source>
</evidence>
<feature type="chain" id="PRO_5036445230" evidence="2">
    <location>
        <begin position="22"/>
        <end position="160"/>
    </location>
</feature>
<reference evidence="3" key="1">
    <citation type="submission" date="2022-08" db="UniProtKB">
        <authorList>
            <consortium name="EnsemblMetazoa"/>
        </authorList>
    </citation>
    <scope>IDENTIFICATION</scope>
    <source>
        <strain evidence="3">05x7-T-G4-1.051#20</strain>
    </source>
</reference>
<feature type="compositionally biased region" description="Basic and acidic residues" evidence="1">
    <location>
        <begin position="52"/>
        <end position="62"/>
    </location>
</feature>
<feature type="signal peptide" evidence="2">
    <location>
        <begin position="1"/>
        <end position="21"/>
    </location>
</feature>
<dbReference type="AlphaFoldDB" id="A0A8W8KT85"/>
<name>A0A8W8KT85_MAGGI</name>
<protein>
    <submittedName>
        <fullName evidence="3">Uncharacterized protein</fullName>
    </submittedName>
</protein>
<accession>A0A8W8KT85</accession>